<keyword evidence="3 6" id="KW-0812">Transmembrane</keyword>
<evidence type="ECO:0000256" key="6">
    <source>
        <dbReference type="SAM" id="Phobius"/>
    </source>
</evidence>
<evidence type="ECO:0000256" key="4">
    <source>
        <dbReference type="ARBA" id="ARBA00022989"/>
    </source>
</evidence>
<feature type="domain" description="Major facilitator superfamily (MFS) profile" evidence="7">
    <location>
        <begin position="11"/>
        <end position="382"/>
    </location>
</feature>
<keyword evidence="2" id="KW-1003">Cell membrane</keyword>
<feature type="transmembrane region" description="Helical" evidence="6">
    <location>
        <begin position="77"/>
        <end position="96"/>
    </location>
</feature>
<dbReference type="InterPro" id="IPR050189">
    <property type="entry name" value="MFS_Efflux_Transporters"/>
</dbReference>
<feature type="transmembrane region" description="Helical" evidence="6">
    <location>
        <begin position="293"/>
        <end position="311"/>
    </location>
</feature>
<proteinExistence type="predicted"/>
<evidence type="ECO:0000313" key="9">
    <source>
        <dbReference type="Proteomes" id="UP000032545"/>
    </source>
</evidence>
<evidence type="ECO:0000256" key="5">
    <source>
        <dbReference type="ARBA" id="ARBA00023136"/>
    </source>
</evidence>
<dbReference type="InterPro" id="IPR020846">
    <property type="entry name" value="MFS_dom"/>
</dbReference>
<feature type="transmembrane region" description="Helical" evidence="6">
    <location>
        <begin position="135"/>
        <end position="157"/>
    </location>
</feature>
<evidence type="ECO:0000259" key="7">
    <source>
        <dbReference type="PROSITE" id="PS50850"/>
    </source>
</evidence>
<accession>A0A0D8BDV8</accession>
<dbReference type="Proteomes" id="UP000032545">
    <property type="component" value="Unassembled WGS sequence"/>
</dbReference>
<dbReference type="PROSITE" id="PS50850">
    <property type="entry name" value="MFS"/>
    <property type="match status" value="1"/>
</dbReference>
<feature type="transmembrane region" description="Helical" evidence="6">
    <location>
        <begin position="207"/>
        <end position="227"/>
    </location>
</feature>
<dbReference type="Pfam" id="PF07690">
    <property type="entry name" value="MFS_1"/>
    <property type="match status" value="2"/>
</dbReference>
<comment type="caution">
    <text evidence="8">The sequence shown here is derived from an EMBL/GenBank/DDBJ whole genome shotgun (WGS) entry which is preliminary data.</text>
</comment>
<dbReference type="RefSeq" id="WP_044885758.1">
    <property type="nucleotide sequence ID" value="NZ_JYFN01000023.1"/>
</dbReference>
<gene>
    <name evidence="8" type="ORF">FF36_03145</name>
</gene>
<name>A0A0D8BDV8_9ACTN</name>
<feature type="transmembrane region" description="Helical" evidence="6">
    <location>
        <begin position="239"/>
        <end position="258"/>
    </location>
</feature>
<dbReference type="PANTHER" id="PTHR43124:SF10">
    <property type="entry name" value="PURINE EFFLUX PUMP PBUE"/>
    <property type="match status" value="1"/>
</dbReference>
<dbReference type="OrthoDB" id="9814237at2"/>
<dbReference type="Gene3D" id="1.20.1250.20">
    <property type="entry name" value="MFS general substrate transporter like domains"/>
    <property type="match status" value="2"/>
</dbReference>
<feature type="transmembrane region" description="Helical" evidence="6">
    <location>
        <begin position="163"/>
        <end position="180"/>
    </location>
</feature>
<feature type="transmembrane region" description="Helical" evidence="6">
    <location>
        <begin position="47"/>
        <end position="65"/>
    </location>
</feature>
<dbReference type="GO" id="GO:0022857">
    <property type="term" value="F:transmembrane transporter activity"/>
    <property type="evidence" value="ECO:0007669"/>
    <property type="project" value="InterPro"/>
</dbReference>
<evidence type="ECO:0000256" key="1">
    <source>
        <dbReference type="ARBA" id="ARBA00004651"/>
    </source>
</evidence>
<comment type="subcellular location">
    <subcellularLocation>
        <location evidence="1">Cell membrane</location>
        <topology evidence="1">Multi-pass membrane protein</topology>
    </subcellularLocation>
</comment>
<dbReference type="PANTHER" id="PTHR43124">
    <property type="entry name" value="PURINE EFFLUX PUMP PBUE"/>
    <property type="match status" value="1"/>
</dbReference>
<feature type="transmembrane region" description="Helical" evidence="6">
    <location>
        <begin position="102"/>
        <end position="123"/>
    </location>
</feature>
<dbReference type="EMBL" id="JYFN01000023">
    <property type="protein sequence ID" value="KJE22453.1"/>
    <property type="molecule type" value="Genomic_DNA"/>
</dbReference>
<evidence type="ECO:0000313" key="8">
    <source>
        <dbReference type="EMBL" id="KJE22453.1"/>
    </source>
</evidence>
<keyword evidence="9" id="KW-1185">Reference proteome</keyword>
<dbReference type="SUPFAM" id="SSF103473">
    <property type="entry name" value="MFS general substrate transporter"/>
    <property type="match status" value="1"/>
</dbReference>
<reference evidence="9" key="1">
    <citation type="submission" date="2015-02" db="EMBL/GenBank/DDBJ databases">
        <title>Draft Genome of Frankia sp. CpI1-S.</title>
        <authorList>
            <person name="Oshone R.T."/>
            <person name="Ngom M."/>
            <person name="Ghodhbane-Gtari F."/>
            <person name="Gtari M."/>
            <person name="Morris K."/>
            <person name="Thomas K."/>
            <person name="Sen A."/>
            <person name="Tisa L.S."/>
        </authorList>
    </citation>
    <scope>NUCLEOTIDE SEQUENCE [LARGE SCALE GENOMIC DNA]</scope>
    <source>
        <strain evidence="9">CpI1-S</strain>
    </source>
</reference>
<feature type="transmembrane region" description="Helical" evidence="6">
    <location>
        <begin position="270"/>
        <end position="287"/>
    </location>
</feature>
<reference evidence="8 9" key="2">
    <citation type="journal article" date="2016" name="Genome Announc.">
        <title>Permanent Draft Genome Sequences for Two Variants of Frankia sp. Strain CpI1, the First Frankia Strain Isolated from Root Nodules of Comptonia peregrina.</title>
        <authorList>
            <person name="Oshone R."/>
            <person name="Hurst S.G.IV."/>
            <person name="Abebe-Akele F."/>
            <person name="Simpson S."/>
            <person name="Morris K."/>
            <person name="Thomas W.K."/>
            <person name="Tisa L.S."/>
        </authorList>
    </citation>
    <scope>NUCLEOTIDE SEQUENCE [LARGE SCALE GENOMIC DNA]</scope>
    <source>
        <strain evidence="9">CpI1-S</strain>
    </source>
</reference>
<dbReference type="PATRIC" id="fig|1502723.3.peg.2547"/>
<dbReference type="InterPro" id="IPR036259">
    <property type="entry name" value="MFS_trans_sf"/>
</dbReference>
<evidence type="ECO:0000256" key="3">
    <source>
        <dbReference type="ARBA" id="ARBA00022692"/>
    </source>
</evidence>
<keyword evidence="5 6" id="KW-0472">Membrane</keyword>
<dbReference type="InterPro" id="IPR011701">
    <property type="entry name" value="MFS"/>
</dbReference>
<protein>
    <submittedName>
        <fullName evidence="8">Arabinose efflux permease family protein</fullName>
    </submittedName>
</protein>
<keyword evidence="4 6" id="KW-1133">Transmembrane helix</keyword>
<evidence type="ECO:0000256" key="2">
    <source>
        <dbReference type="ARBA" id="ARBA00022475"/>
    </source>
</evidence>
<dbReference type="AlphaFoldDB" id="A0A0D8BDV8"/>
<dbReference type="GO" id="GO:0005886">
    <property type="term" value="C:plasma membrane"/>
    <property type="evidence" value="ECO:0007669"/>
    <property type="project" value="UniProtKB-SubCell"/>
</dbReference>
<sequence>MNARTSPGWVALLTGWLALFVIGTDLFVVSPLLPVWRARFDVSLRTAGLSVTVFAVAYVLAAPAWGRRAASASPQNVLTLALVGFCAFNLLTAFAPDFGVLLAARGGAGLFVSGATATVFTLVGLSAPGDRRASWLGIATSGLLSALWAGAPLGSLLARHTSWRAVFVGLSVLALGIMAASRRVWPAGGAAGAGGSSSMSPLDRCRAVAPTACWGAAVYGLYTYLAAGLDDRSRWSTAWVNALLVAYGLSAVAATFLGGRIADRRGAHHTTWVALGLLGAAEVVFAVSLRGAVPLGCLAIALVALAAYTAFPAKQAELIARHPDDQARLMAWNQSAMYLGITVGSLAGGRIADGHFTELPLACAAIALVGAAVQLSAPSRPAPPPRPPA</sequence>
<dbReference type="CDD" id="cd17324">
    <property type="entry name" value="MFS_NepI_like"/>
    <property type="match status" value="1"/>
</dbReference>
<organism evidence="8 9">
    <name type="scientific">Frankia torreyi</name>
    <dbReference type="NCBI Taxonomy" id="1856"/>
    <lineage>
        <taxon>Bacteria</taxon>
        <taxon>Bacillati</taxon>
        <taxon>Actinomycetota</taxon>
        <taxon>Actinomycetes</taxon>
        <taxon>Frankiales</taxon>
        <taxon>Frankiaceae</taxon>
        <taxon>Frankia</taxon>
    </lineage>
</organism>